<comment type="caution">
    <text evidence="2">The sequence shown here is derived from an EMBL/GenBank/DDBJ whole genome shotgun (WGS) entry which is preliminary data.</text>
</comment>
<name>A0A2G9I261_9LAMI</name>
<reference evidence="3" key="1">
    <citation type="journal article" date="2018" name="Gigascience">
        <title>Genome assembly of the Pink Ipe (Handroanthus impetiginosus, Bignoniaceae), a highly valued, ecologically keystone Neotropical timber forest tree.</title>
        <authorList>
            <person name="Silva-Junior O.B."/>
            <person name="Grattapaglia D."/>
            <person name="Novaes E."/>
            <person name="Collevatti R.G."/>
        </authorList>
    </citation>
    <scope>NUCLEOTIDE SEQUENCE [LARGE SCALE GENOMIC DNA]</scope>
    <source>
        <strain evidence="3">cv. UFG-1</strain>
    </source>
</reference>
<proteinExistence type="predicted"/>
<organism evidence="2 3">
    <name type="scientific">Handroanthus impetiginosus</name>
    <dbReference type="NCBI Taxonomy" id="429701"/>
    <lineage>
        <taxon>Eukaryota</taxon>
        <taxon>Viridiplantae</taxon>
        <taxon>Streptophyta</taxon>
        <taxon>Embryophyta</taxon>
        <taxon>Tracheophyta</taxon>
        <taxon>Spermatophyta</taxon>
        <taxon>Magnoliopsida</taxon>
        <taxon>eudicotyledons</taxon>
        <taxon>Gunneridae</taxon>
        <taxon>Pentapetalae</taxon>
        <taxon>asterids</taxon>
        <taxon>lamiids</taxon>
        <taxon>Lamiales</taxon>
        <taxon>Bignoniaceae</taxon>
        <taxon>Crescentiina</taxon>
        <taxon>Tabebuia alliance</taxon>
        <taxon>Handroanthus</taxon>
    </lineage>
</organism>
<feature type="compositionally biased region" description="Low complexity" evidence="1">
    <location>
        <begin position="45"/>
        <end position="71"/>
    </location>
</feature>
<sequence length="94" mass="10512">MDIKTEPHKEKTKQPKEAGIKTTFISTKQSLQASKEEELLKPKKLPAMLENNSSTTSIIPSSPPRTSAKSSSDYLHSMMFSSLEEMSPIKNLIF</sequence>
<dbReference type="AlphaFoldDB" id="A0A2G9I261"/>
<evidence type="ECO:0000313" key="2">
    <source>
        <dbReference type="EMBL" id="PIN23843.1"/>
    </source>
</evidence>
<evidence type="ECO:0000256" key="1">
    <source>
        <dbReference type="SAM" id="MobiDB-lite"/>
    </source>
</evidence>
<dbReference type="EMBL" id="NKXS01000495">
    <property type="protein sequence ID" value="PIN23843.1"/>
    <property type="molecule type" value="Genomic_DNA"/>
</dbReference>
<gene>
    <name evidence="2" type="ORF">CDL12_03431</name>
</gene>
<accession>A0A2G9I261</accession>
<evidence type="ECO:0000313" key="3">
    <source>
        <dbReference type="Proteomes" id="UP000231279"/>
    </source>
</evidence>
<dbReference type="Proteomes" id="UP000231279">
    <property type="component" value="Unassembled WGS sequence"/>
</dbReference>
<protein>
    <submittedName>
        <fullName evidence="2">Uncharacterized protein</fullName>
    </submittedName>
</protein>
<keyword evidence="3" id="KW-1185">Reference proteome</keyword>
<feature type="region of interest" description="Disordered" evidence="1">
    <location>
        <begin position="44"/>
        <end position="71"/>
    </location>
</feature>